<dbReference type="InterPro" id="IPR041373">
    <property type="entry name" value="RT_RNaseH"/>
</dbReference>
<dbReference type="EMBL" id="JABANP010000479">
    <property type="protein sequence ID" value="KAF4681863.1"/>
    <property type="molecule type" value="Genomic_DNA"/>
</dbReference>
<dbReference type="InterPro" id="IPR012337">
    <property type="entry name" value="RNaseH-like_sf"/>
</dbReference>
<dbReference type="Gene3D" id="3.10.10.10">
    <property type="entry name" value="HIV Type 1 Reverse Transcriptase, subunit A, domain 1"/>
    <property type="match status" value="1"/>
</dbReference>
<proteinExistence type="predicted"/>
<keyword evidence="6" id="KW-0378">Hydrolase</keyword>
<keyword evidence="4" id="KW-0540">Nuclease</keyword>
<dbReference type="Gene3D" id="3.30.70.270">
    <property type="match status" value="2"/>
</dbReference>
<name>A0A7J6NDA8_PEROL</name>
<evidence type="ECO:0000256" key="6">
    <source>
        <dbReference type="ARBA" id="ARBA00022801"/>
    </source>
</evidence>
<keyword evidence="7" id="KW-0695">RNA-directed DNA polymerase</keyword>
<feature type="compositionally biased region" description="Polar residues" evidence="8">
    <location>
        <begin position="2285"/>
        <end position="2300"/>
    </location>
</feature>
<gene>
    <name evidence="10" type="ORF">FOZ60_011439</name>
</gene>
<dbReference type="InterPro" id="IPR041588">
    <property type="entry name" value="Integrase_H2C2"/>
</dbReference>
<dbReference type="OrthoDB" id="775972at2759"/>
<dbReference type="Gene3D" id="2.40.70.10">
    <property type="entry name" value="Acid Proteases"/>
    <property type="match status" value="1"/>
</dbReference>
<feature type="compositionally biased region" description="Polar residues" evidence="8">
    <location>
        <begin position="1825"/>
        <end position="1834"/>
    </location>
</feature>
<evidence type="ECO:0000313" key="10">
    <source>
        <dbReference type="EMBL" id="KAF4681863.1"/>
    </source>
</evidence>
<accession>A0A7J6NDA8</accession>
<feature type="non-terminal residue" evidence="10">
    <location>
        <position position="2818"/>
    </location>
</feature>
<dbReference type="CDD" id="cd01647">
    <property type="entry name" value="RT_LTR"/>
    <property type="match status" value="1"/>
</dbReference>
<feature type="region of interest" description="Disordered" evidence="8">
    <location>
        <begin position="2285"/>
        <end position="2433"/>
    </location>
</feature>
<feature type="compositionally biased region" description="Pro residues" evidence="8">
    <location>
        <begin position="1700"/>
        <end position="1721"/>
    </location>
</feature>
<protein>
    <recommendedName>
        <fullName evidence="1">RNA-directed DNA polymerase</fullName>
        <ecNumber evidence="1">2.7.7.49</ecNumber>
    </recommendedName>
</protein>
<dbReference type="Pfam" id="PF17917">
    <property type="entry name" value="RT_RNaseH"/>
    <property type="match status" value="1"/>
</dbReference>
<dbReference type="Pfam" id="PF17921">
    <property type="entry name" value="Integrase_H2C2"/>
    <property type="match status" value="1"/>
</dbReference>
<feature type="compositionally biased region" description="Basic and acidic residues" evidence="8">
    <location>
        <begin position="1909"/>
        <end position="1927"/>
    </location>
</feature>
<feature type="compositionally biased region" description="Basic and acidic residues" evidence="8">
    <location>
        <begin position="2796"/>
        <end position="2805"/>
    </location>
</feature>
<dbReference type="PANTHER" id="PTHR37984:SF5">
    <property type="entry name" value="PROTEIN NYNRIN-LIKE"/>
    <property type="match status" value="1"/>
</dbReference>
<feature type="compositionally biased region" description="Pro residues" evidence="8">
    <location>
        <begin position="1730"/>
        <end position="1745"/>
    </location>
</feature>
<dbReference type="GO" id="GO:0004190">
    <property type="term" value="F:aspartic-type endopeptidase activity"/>
    <property type="evidence" value="ECO:0007669"/>
    <property type="project" value="InterPro"/>
</dbReference>
<dbReference type="PROSITE" id="PS50994">
    <property type="entry name" value="INTEGRASE"/>
    <property type="match status" value="1"/>
</dbReference>
<dbReference type="SUPFAM" id="SSF53098">
    <property type="entry name" value="Ribonuclease H-like"/>
    <property type="match status" value="1"/>
</dbReference>
<feature type="compositionally biased region" description="Low complexity" evidence="8">
    <location>
        <begin position="1843"/>
        <end position="1872"/>
    </location>
</feature>
<feature type="region of interest" description="Disordered" evidence="8">
    <location>
        <begin position="1661"/>
        <end position="1927"/>
    </location>
</feature>
<feature type="compositionally biased region" description="Gly residues" evidence="8">
    <location>
        <begin position="231"/>
        <end position="241"/>
    </location>
</feature>
<dbReference type="GO" id="GO:0003964">
    <property type="term" value="F:RNA-directed DNA polymerase activity"/>
    <property type="evidence" value="ECO:0007669"/>
    <property type="project" value="UniProtKB-KW"/>
</dbReference>
<feature type="compositionally biased region" description="Pro residues" evidence="8">
    <location>
        <begin position="1661"/>
        <end position="1672"/>
    </location>
</feature>
<dbReference type="Pfam" id="PF00665">
    <property type="entry name" value="rve"/>
    <property type="match status" value="1"/>
</dbReference>
<feature type="region of interest" description="Disordered" evidence="8">
    <location>
        <begin position="2795"/>
        <end position="2818"/>
    </location>
</feature>
<evidence type="ECO:0000256" key="5">
    <source>
        <dbReference type="ARBA" id="ARBA00022759"/>
    </source>
</evidence>
<organism evidence="10 11">
    <name type="scientific">Perkinsus olseni</name>
    <name type="common">Perkinsus atlanticus</name>
    <dbReference type="NCBI Taxonomy" id="32597"/>
    <lineage>
        <taxon>Eukaryota</taxon>
        <taxon>Sar</taxon>
        <taxon>Alveolata</taxon>
        <taxon>Perkinsozoa</taxon>
        <taxon>Perkinsea</taxon>
        <taxon>Perkinsida</taxon>
        <taxon>Perkinsidae</taxon>
        <taxon>Perkinsus</taxon>
    </lineage>
</organism>
<dbReference type="Gene3D" id="1.10.340.70">
    <property type="match status" value="1"/>
</dbReference>
<dbReference type="InterPro" id="IPR000477">
    <property type="entry name" value="RT_dom"/>
</dbReference>
<dbReference type="SUPFAM" id="SSF56672">
    <property type="entry name" value="DNA/RNA polymerases"/>
    <property type="match status" value="1"/>
</dbReference>
<reference evidence="10 11" key="1">
    <citation type="submission" date="2020-04" db="EMBL/GenBank/DDBJ databases">
        <title>Perkinsus olseni comparative genomics.</title>
        <authorList>
            <person name="Bogema D.R."/>
        </authorList>
    </citation>
    <scope>NUCLEOTIDE SEQUENCE [LARGE SCALE GENOMIC DNA]</scope>
    <source>
        <strain evidence="10">00978-12</strain>
    </source>
</reference>
<dbReference type="InterPro" id="IPR001969">
    <property type="entry name" value="Aspartic_peptidase_AS"/>
</dbReference>
<feature type="compositionally biased region" description="Pro residues" evidence="8">
    <location>
        <begin position="2379"/>
        <end position="2391"/>
    </location>
</feature>
<evidence type="ECO:0000256" key="2">
    <source>
        <dbReference type="ARBA" id="ARBA00022679"/>
    </source>
</evidence>
<keyword evidence="2" id="KW-0808">Transferase</keyword>
<dbReference type="GO" id="GO:0015074">
    <property type="term" value="P:DNA integration"/>
    <property type="evidence" value="ECO:0007669"/>
    <property type="project" value="InterPro"/>
</dbReference>
<feature type="compositionally biased region" description="Low complexity" evidence="8">
    <location>
        <begin position="1758"/>
        <end position="1776"/>
    </location>
</feature>
<sequence length="2818" mass="313533">HHVCEKFKGSVDQDIQEWFETFEMATSACGWNDVQRGTYLGLYLTGSAHRVWRSTCPKGDYQSARTALLKSFDKSKTADAALLRFKEYTWDGKIPLSEYTANLSQALQDYSALLPDDSKLPPAVLETLLIDRVCETASGSAKAEMRRHRPRTFREACEVLDAYSEDVTANASARIQQANAVPAPTPDRADSESISNVLTKEFERLTAAMTNALSHVGRPPPGNQQPPARQGGNGKGGGGRFQQRRGGCGICSGPHRTPSCPFRKFDSGCMICDHGFFGAEVGKLARQPVSGDRCAVAKLDDVTLRTFGGSHGMYLYTRLECSGRHSPSICALVDSGASLTIVKKKFLPEGCVISPVSVTTVTALPSVCLSFLGTTTVTVHFYDSPTMLSRPEQRPGGLPGDASVEMTVYVVDDLSADMLLGYDWLWRFGLGLQADASGFCIKHVKSSTPVRSTPYPPPGVARRLALPSLYAYKMPATPSSSPTVVDTSVPPRPSIQNDDDESHRRPARRKPLWSCVRPRLRPVMYCRHPPRVDSTDVSAHPGTSPLVTDDVSSDVVAPIMKDHRAWSTTSQHGSTASSASIEAPAKVGHRRVLVTKDDDAMTTPPEVVDEDARSKITALTDVEPNPTLYDDDFYKLRVMFAQSKTSPYPQFKSYLGSKAGDLTPYEAWPTPSMAPGDEMDDDVIGKDIEEYAVPHLPSKEEEEVFAVPDFDVDTRPELAAVDAVCKRYKSIFSNKIGRCDVVEHEIETYDAKPTREKPRRIPHAYRDDIVKQLDDLEKQGVIRRSKSPYAAPCVYVAKKDGGVRMCVDYRKLNSASPPSAYPVPLPDFVQEGLCGSKVYSNLDLRSGYWQIPVRASDISKTAFCPGANLPLYEFLVMPFGLHSACGTFQDLMDRILGDLPYVKVYLDDVLIFSPDMETHAKHLEEVFRRLAEAKLTLNAAKCKFAGEGVKYRGHYFDEFGMHPDPARIQAIAEWTPPRTVTEVRSFLGLVNYYRTFIPRMSAVAKPIQRLVGLCEKCPDDVPKYWDVDADEAFVKLKNALIGLPALAYPDFSRPFQICCDASNLAIGGVLEQDGRPICFYSQALSGAELRWHTFEKEAYALFRCLQRFHDYVIGHPLEVTIYSDHRPLQHLAKCTSERVQRWVLAMQRYRFVVRYKQGTKNINADVLSRPQLPRPDPVVAARQVAFCNIKDLGQDDAGVRHFSDDFDWRLHTSLVVLDTLFSVDDIRDGQDLDEIVSMVRERVLDGHPLGRNEFKTRDLLPYRRIWASLDVSDGVLARHYRADALDEVKLLPVIPDELRERALQHYHQESGHFAREKMLNKMKQQCYWPTMHVDVEVHLQTCTSCLSAGPMPAAPSPLLPVPVGRAWHTLGIDYLKIGPGVGGFKSLLVVQDYFTKWAEAYPLRTETVEESLPHLLGLFARYGPPVRIHSDQGAQFESALFRATLDALGISKSRTTIYHPAGNGLVERLNGTILSMLRRHCAIPDWPAHLPALLFKYNTAIHTSTGYSPFMLMYGREPPADFVPITSAYSSLVFDTETYGQYVARVRAYLDDEVDQAVTHAAARYKSFYDRKAKPSAFYPNARVFLRVHVPNNKLAPRWEGDWYVLDIVGSQDPVKVLRLKHVVTGEIKISNVDHVRLDPVQPDQLPDGLLQRVNREVPDLPPVPAFNPEAPPADVLHPRRVPPPSTMADEDEFLYGAPAIPPAPTENVRPSPPISAPPAVSPRRRRIPRPGPVQQPSPSPPASTPPVRESPGFADFATPTASPAADGSAAASSPSRPAPSRPSLATPPNEPASPVLPPLPSRPSDEPTPVRSRSSSRLLVTPDEYSSPSAPSRDTSRLVDESPSGRSRSPSPLSPRLVQPSVASSSPSRPSRSSDEPTPVRSRSTTPVAPRETPEESTPPPPMTDSPATERDFEAGRQPRPPVRFDPDTYVPVALRSEQGHDNVSFRQITDAVIGPDPPTPKSSRFGKYAESAILVHTPQDTLQPCEDRDEDGKICKVRDRHMNAYQTVPGLSAEYVPAYLDAVTTTGLLRSKVGRGSPFQTPKVRKMIQGYRPAWEEESIPFSQMAFGYKIVFAPPPVDANPADHTLEHLLRTSLVYPYDKTSYCLLCLAIANWRRRYQPVDEPLPADPTLTSAELSSCEALFVRHCGRHGAPTIHTQSLSKEKLCAPKVYPLFFIDLKVGRRSDTRTYVTEDFTDMSKADTLPDDLKEIGSYIRDYCMSDPDLYGVFVHPGIQRLMVWMVGSLKDAFPVSFLKEAHPSTMWALLVRVLDAYREARKAVTINDTTSVQGSPGASNSAASERDRTTPSPEPASFSRQQELPPKPTASPTPGTVIDLTTTSTSAPPRPATAVRRSGRGGFRGRANPNPPSSQRRTTTPTPAPVHDPVPLPARPFRSLPYDQDPRLPLYSLQGRPAPLPRPSGCGREGREERPVDYAYRYDPHPSDYEHRYGSPSQNLVRRGYPDYRDRRPTDGRRYFPGGCIPYVEPGPNYYNPEHVPRPRYDDVGRRSRYDEYADYDDERDRYAYERSRSPRFEPRCVLREAPRDDHADLVRLPPHWMEVVAQHNGTTADSIYRTLQEDAAILGYRFGSPEFVNYLFVRGLRNLMYDADLRLRERHPVAQPRADSVVLRPAPARTTRQVEEDFDDLYGRLGSGEDTNNPSAVITDPAVVEADHEKDVNVEDDEADAPADVQQDVPVIPEWALFFAGVQEAPPKALPPIPASFRTKNCTWYDLLAGGQRRPDLDWVDNEDVLSGNSADEWQWDAVSEWTQFWERHSHILPDSCLKEVVAEIVPDGMDGKAPERPDSGTSSCSKGGPTS</sequence>
<dbReference type="InterPro" id="IPR021109">
    <property type="entry name" value="Peptidase_aspartic_dom_sf"/>
</dbReference>
<feature type="compositionally biased region" description="Basic and acidic residues" evidence="8">
    <location>
        <begin position="2461"/>
        <end position="2473"/>
    </location>
</feature>
<dbReference type="PANTHER" id="PTHR37984">
    <property type="entry name" value="PROTEIN CBG26694"/>
    <property type="match status" value="1"/>
</dbReference>
<evidence type="ECO:0000256" key="4">
    <source>
        <dbReference type="ARBA" id="ARBA00022722"/>
    </source>
</evidence>
<feature type="compositionally biased region" description="Polar residues" evidence="8">
    <location>
        <begin position="2806"/>
        <end position="2818"/>
    </location>
</feature>
<dbReference type="InterPro" id="IPR036397">
    <property type="entry name" value="RNaseH_sf"/>
</dbReference>
<feature type="compositionally biased region" description="Pro residues" evidence="8">
    <location>
        <begin position="1789"/>
        <end position="1802"/>
    </location>
</feature>
<dbReference type="GO" id="GO:0006508">
    <property type="term" value="P:proteolysis"/>
    <property type="evidence" value="ECO:0007669"/>
    <property type="project" value="InterPro"/>
</dbReference>
<dbReference type="Pfam" id="PF00078">
    <property type="entry name" value="RVT_1"/>
    <property type="match status" value="1"/>
</dbReference>
<dbReference type="EC" id="2.7.7.49" evidence="1"/>
<evidence type="ECO:0000256" key="7">
    <source>
        <dbReference type="ARBA" id="ARBA00022918"/>
    </source>
</evidence>
<dbReference type="InterPro" id="IPR043128">
    <property type="entry name" value="Rev_trsase/Diguanyl_cyclase"/>
</dbReference>
<dbReference type="PROSITE" id="PS00141">
    <property type="entry name" value="ASP_PROTEASE"/>
    <property type="match status" value="1"/>
</dbReference>
<evidence type="ECO:0000256" key="8">
    <source>
        <dbReference type="SAM" id="MobiDB-lite"/>
    </source>
</evidence>
<dbReference type="CDD" id="cd09274">
    <property type="entry name" value="RNase_HI_RT_Ty3"/>
    <property type="match status" value="1"/>
</dbReference>
<feature type="region of interest" description="Disordered" evidence="8">
    <location>
        <begin position="477"/>
        <end position="509"/>
    </location>
</feature>
<comment type="caution">
    <text evidence="10">The sequence shown here is derived from an EMBL/GenBank/DDBJ whole genome shotgun (WGS) entry which is preliminary data.</text>
</comment>
<evidence type="ECO:0000256" key="3">
    <source>
        <dbReference type="ARBA" id="ARBA00022695"/>
    </source>
</evidence>
<dbReference type="Gene3D" id="3.30.420.10">
    <property type="entry name" value="Ribonuclease H-like superfamily/Ribonuclease H"/>
    <property type="match status" value="1"/>
</dbReference>
<dbReference type="CDD" id="cd00303">
    <property type="entry name" value="retropepsin_like"/>
    <property type="match status" value="1"/>
</dbReference>
<keyword evidence="5" id="KW-0255">Endonuclease</keyword>
<dbReference type="InterPro" id="IPR043502">
    <property type="entry name" value="DNA/RNA_pol_sf"/>
</dbReference>
<feature type="region of interest" description="Disordered" evidence="8">
    <location>
        <begin position="2445"/>
        <end position="2473"/>
    </location>
</feature>
<feature type="region of interest" description="Disordered" evidence="8">
    <location>
        <begin position="213"/>
        <end position="241"/>
    </location>
</feature>
<feature type="domain" description="Integrase catalytic" evidence="9">
    <location>
        <begin position="1358"/>
        <end position="1517"/>
    </location>
</feature>
<evidence type="ECO:0000256" key="1">
    <source>
        <dbReference type="ARBA" id="ARBA00012493"/>
    </source>
</evidence>
<dbReference type="GO" id="GO:0003676">
    <property type="term" value="F:nucleic acid binding"/>
    <property type="evidence" value="ECO:0007669"/>
    <property type="project" value="InterPro"/>
</dbReference>
<dbReference type="FunFam" id="3.30.70.270:FF:000020">
    <property type="entry name" value="Transposon Tf2-6 polyprotein-like Protein"/>
    <property type="match status" value="1"/>
</dbReference>
<keyword evidence="3" id="KW-0548">Nucleotidyltransferase</keyword>
<dbReference type="FunFam" id="3.30.420.10:FF:000032">
    <property type="entry name" value="Retrovirus-related Pol polyprotein from transposon 297-like Protein"/>
    <property type="match status" value="1"/>
</dbReference>
<feature type="compositionally biased region" description="Low complexity" evidence="8">
    <location>
        <begin position="2338"/>
        <end position="2353"/>
    </location>
</feature>
<dbReference type="FunFam" id="1.10.340.70:FF:000001">
    <property type="entry name" value="Retrovirus-related Pol polyprotein from transposon gypsy-like Protein"/>
    <property type="match status" value="1"/>
</dbReference>
<feature type="compositionally biased region" description="Low complexity" evidence="8">
    <location>
        <begin position="477"/>
        <end position="489"/>
    </location>
</feature>
<dbReference type="Proteomes" id="UP000541610">
    <property type="component" value="Unassembled WGS sequence"/>
</dbReference>
<evidence type="ECO:0000259" key="9">
    <source>
        <dbReference type="PROSITE" id="PS50994"/>
    </source>
</evidence>
<dbReference type="InterPro" id="IPR001584">
    <property type="entry name" value="Integrase_cat-core"/>
</dbReference>
<dbReference type="GO" id="GO:0004519">
    <property type="term" value="F:endonuclease activity"/>
    <property type="evidence" value="ECO:0007669"/>
    <property type="project" value="UniProtKB-KW"/>
</dbReference>
<evidence type="ECO:0000313" key="11">
    <source>
        <dbReference type="Proteomes" id="UP000541610"/>
    </source>
</evidence>
<dbReference type="InterPro" id="IPR050951">
    <property type="entry name" value="Retrovirus_Pol_polyprotein"/>
</dbReference>